<gene>
    <name evidence="1" type="ORF">DPM19_20135</name>
</gene>
<dbReference type="InterPro" id="IPR009351">
    <property type="entry name" value="AlkZ-like"/>
</dbReference>
<evidence type="ECO:0000313" key="1">
    <source>
        <dbReference type="EMBL" id="RAY13384.1"/>
    </source>
</evidence>
<reference evidence="1 2" key="1">
    <citation type="submission" date="2018-06" db="EMBL/GenBank/DDBJ databases">
        <title>Actinomadura craniellae sp. nov. isolated from marine sponge Craniella sp.</title>
        <authorList>
            <person name="Li L."/>
            <person name="Xu Q.H."/>
            <person name="Lin H.W."/>
            <person name="Lu Y.H."/>
        </authorList>
    </citation>
    <scope>NUCLEOTIDE SEQUENCE [LARGE SCALE GENOMIC DNA]</scope>
    <source>
        <strain evidence="1 2">LHW63021</strain>
    </source>
</reference>
<dbReference type="Proteomes" id="UP000251891">
    <property type="component" value="Unassembled WGS sequence"/>
</dbReference>
<dbReference type="PANTHER" id="PTHR38479:SF2">
    <property type="entry name" value="WINGED HELIX DNA-BINDING DOMAIN-CONTAINING PROTEIN"/>
    <property type="match status" value="1"/>
</dbReference>
<dbReference type="EMBL" id="QLYX01000009">
    <property type="protein sequence ID" value="RAY13384.1"/>
    <property type="molecule type" value="Genomic_DNA"/>
</dbReference>
<dbReference type="PANTHER" id="PTHR38479">
    <property type="entry name" value="LMO0824 PROTEIN"/>
    <property type="match status" value="1"/>
</dbReference>
<keyword evidence="1" id="KW-0238">DNA-binding</keyword>
<evidence type="ECO:0000313" key="2">
    <source>
        <dbReference type="Proteomes" id="UP000251891"/>
    </source>
</evidence>
<dbReference type="GO" id="GO:0003677">
    <property type="term" value="F:DNA binding"/>
    <property type="evidence" value="ECO:0007669"/>
    <property type="project" value="UniProtKB-KW"/>
</dbReference>
<accession>A0A365H2Q3</accession>
<keyword evidence="2" id="KW-1185">Reference proteome</keyword>
<dbReference type="AlphaFoldDB" id="A0A365H2Q3"/>
<organism evidence="1 2">
    <name type="scientific">Actinomadura craniellae</name>
    <dbReference type="NCBI Taxonomy" id="2231787"/>
    <lineage>
        <taxon>Bacteria</taxon>
        <taxon>Bacillati</taxon>
        <taxon>Actinomycetota</taxon>
        <taxon>Actinomycetes</taxon>
        <taxon>Streptosporangiales</taxon>
        <taxon>Thermomonosporaceae</taxon>
        <taxon>Actinomadura</taxon>
    </lineage>
</organism>
<comment type="caution">
    <text evidence="1">The sequence shown here is derived from an EMBL/GenBank/DDBJ whole genome shotgun (WGS) entry which is preliminary data.</text>
</comment>
<protein>
    <submittedName>
        <fullName evidence="1">Winged helix DNA-binding domain-containing protein</fullName>
    </submittedName>
</protein>
<dbReference type="Pfam" id="PF06224">
    <property type="entry name" value="AlkZ-like"/>
    <property type="match status" value="1"/>
</dbReference>
<proteinExistence type="predicted"/>
<name>A0A365H2Q3_9ACTN</name>
<sequence length="396" mass="42344">MSSPGRRSVPPWCRRGCRTAPARPGDRYLPEGWDPGPVTDDAHALRVRAQLLHRPASGGVTETVRRLLAVQAQDIAAFPIALHARMPAVTAADLRAARDERSVVRIWGPRGTIHLIAAADLPWLFPLIRSGPVDSLRRLGQLGVRIGEAEAVRAVDRALAGQGPLTKAELGERLAAGGLPAEGQAIVHLAVLAARAGLLVFGPDRSNRPTYVHAADWLGSPVPVETDRERALAELARRYLRAHAPAGPRDLAAWSGLPLRDAETGWRAIAAELTEVSPGLWTAGADAADPVAEPVVRLLPIWDEYLLGWASTLAWAAPASYRPVIHSSRPVLLADGRVAATWRPRRTAGRLEITVRPLAPLADQISDLLAREADGLGRFLGLRTELAVGPPDPAGG</sequence>